<proteinExistence type="predicted"/>
<accession>A0A1Q3BEI6</accession>
<evidence type="ECO:0000313" key="2">
    <source>
        <dbReference type="EMBL" id="GAV66264.1"/>
    </source>
</evidence>
<sequence>EPIEKAMWEPHIVNIFCDICIKEIDNGGKPKSHFTKEVWKNLVETFVRETSVSSITRLAVVVWRAYDYNKLKNKWDQLKKDYLLWRALLGADSGLGCWDSEKRTIDASDDWWKRRIVENDKAKKFSTRGIHPELEDKLRTVFSSVVAFGAFADAPSSCANYTGDANALEDSGNSQDSDLNVSGEDIDITEAPYQVADSEGRIRKVGSGVSHSRSKKGKKKAREKVGGAAKMAAQIDLLITVKSQVGSDLIVENSNCSIPMVINMLDNLEDIIRGSELYMFATRLFCVKEKREMFFALGKDRKALWL</sequence>
<dbReference type="PANTHER" id="PTHR31704">
    <property type="entry name" value="MYB/SANT-LIKE DNA-BINDING DOMAIN PROTEIN-RELATED"/>
    <property type="match status" value="1"/>
</dbReference>
<dbReference type="InParanoid" id="A0A1Q3BEI6"/>
<dbReference type="OrthoDB" id="1910266at2759"/>
<dbReference type="AlphaFoldDB" id="A0A1Q3BEI6"/>
<comment type="caution">
    <text evidence="2">The sequence shown here is derived from an EMBL/GenBank/DDBJ whole genome shotgun (WGS) entry which is preliminary data.</text>
</comment>
<dbReference type="FunCoup" id="A0A1Q3BEI6">
    <property type="interactions" value="2023"/>
</dbReference>
<protein>
    <submittedName>
        <fullName evidence="2">Myb_DNA-bind_3 domain-containing protein</fullName>
    </submittedName>
</protein>
<keyword evidence="3" id="KW-1185">Reference proteome</keyword>
<reference evidence="3" key="1">
    <citation type="submission" date="2016-04" db="EMBL/GenBank/DDBJ databases">
        <title>Cephalotus genome sequencing.</title>
        <authorList>
            <person name="Fukushima K."/>
            <person name="Hasebe M."/>
            <person name="Fang X."/>
        </authorList>
    </citation>
    <scope>NUCLEOTIDE SEQUENCE [LARGE SCALE GENOMIC DNA]</scope>
    <source>
        <strain evidence="3">cv. St1</strain>
    </source>
</reference>
<evidence type="ECO:0000313" key="3">
    <source>
        <dbReference type="Proteomes" id="UP000187406"/>
    </source>
</evidence>
<feature type="non-terminal residue" evidence="2">
    <location>
        <position position="306"/>
    </location>
</feature>
<dbReference type="EMBL" id="BDDD01000464">
    <property type="protein sequence ID" value="GAV66264.1"/>
    <property type="molecule type" value="Genomic_DNA"/>
</dbReference>
<dbReference type="PANTHER" id="PTHR31704:SF37">
    <property type="entry name" value="HEAT SHOCK PROTEIN"/>
    <property type="match status" value="1"/>
</dbReference>
<feature type="domain" description="Myb/SANT-like" evidence="1">
    <location>
        <begin position="8"/>
        <end position="114"/>
    </location>
</feature>
<gene>
    <name evidence="2" type="ORF">CFOL_v3_09774</name>
</gene>
<evidence type="ECO:0000259" key="1">
    <source>
        <dbReference type="Pfam" id="PF12776"/>
    </source>
</evidence>
<dbReference type="Pfam" id="PF12776">
    <property type="entry name" value="Myb_DNA-bind_3"/>
    <property type="match status" value="1"/>
</dbReference>
<name>A0A1Q3BEI6_CEPFO</name>
<dbReference type="InterPro" id="IPR024752">
    <property type="entry name" value="Myb/SANT-like_dom"/>
</dbReference>
<organism evidence="2 3">
    <name type="scientific">Cephalotus follicularis</name>
    <name type="common">Albany pitcher plant</name>
    <dbReference type="NCBI Taxonomy" id="3775"/>
    <lineage>
        <taxon>Eukaryota</taxon>
        <taxon>Viridiplantae</taxon>
        <taxon>Streptophyta</taxon>
        <taxon>Embryophyta</taxon>
        <taxon>Tracheophyta</taxon>
        <taxon>Spermatophyta</taxon>
        <taxon>Magnoliopsida</taxon>
        <taxon>eudicotyledons</taxon>
        <taxon>Gunneridae</taxon>
        <taxon>Pentapetalae</taxon>
        <taxon>rosids</taxon>
        <taxon>fabids</taxon>
        <taxon>Oxalidales</taxon>
        <taxon>Cephalotaceae</taxon>
        <taxon>Cephalotus</taxon>
    </lineage>
</organism>
<dbReference type="Proteomes" id="UP000187406">
    <property type="component" value="Unassembled WGS sequence"/>
</dbReference>
<feature type="non-terminal residue" evidence="2">
    <location>
        <position position="1"/>
    </location>
</feature>